<dbReference type="EMBL" id="BMOD01000039">
    <property type="protein sequence ID" value="GGJ57565.1"/>
    <property type="molecule type" value="Genomic_DNA"/>
</dbReference>
<dbReference type="RefSeq" id="WP_189008720.1">
    <property type="nucleotide sequence ID" value="NZ_BMOD01000039.1"/>
</dbReference>
<sequence length="261" mass="29055">MKQGRELQADRPRGVRNLLSKVPEVTVLFWTIKVLTTGMGEAASDFLAHTLGPVAAVAFGVLGLVVSLLWQFQQDQYRPGVYWTAVMMVSVFGTLAADAVHVALGIPYLVSALFFLVSLFITFWLWHRIEGTLSIHSIHTRRREVFYWVVVLCTFALGTAVGDLTAKTFHWGWLTSGVIFGVLFILPLMFQRLFRGQEILVFWVSYIFTRPYGASFADFMWVPVSQGGLGWGAGTVTLLLTGVIVLLVVVLALGRKEVRDA</sequence>
<evidence type="ECO:0000256" key="1">
    <source>
        <dbReference type="SAM" id="Phobius"/>
    </source>
</evidence>
<keyword evidence="3" id="KW-1185">Reference proteome</keyword>
<feature type="transmembrane region" description="Helical" evidence="1">
    <location>
        <begin position="145"/>
        <end position="162"/>
    </location>
</feature>
<feature type="transmembrane region" description="Helical" evidence="1">
    <location>
        <begin position="228"/>
        <end position="253"/>
    </location>
</feature>
<keyword evidence="1" id="KW-0812">Transmembrane</keyword>
<reference evidence="3" key="1">
    <citation type="journal article" date="2019" name="Int. J. Syst. Evol. Microbiol.">
        <title>The Global Catalogue of Microorganisms (GCM) 10K type strain sequencing project: providing services to taxonomists for standard genome sequencing and annotation.</title>
        <authorList>
            <consortium name="The Broad Institute Genomics Platform"/>
            <consortium name="The Broad Institute Genome Sequencing Center for Infectious Disease"/>
            <person name="Wu L."/>
            <person name="Ma J."/>
        </authorList>
    </citation>
    <scope>NUCLEOTIDE SEQUENCE [LARGE SCALE GENOMIC DNA]</scope>
    <source>
        <strain evidence="3">JCM 14370</strain>
    </source>
</reference>
<feature type="transmembrane region" description="Helical" evidence="1">
    <location>
        <begin position="200"/>
        <end position="222"/>
    </location>
</feature>
<gene>
    <name evidence="2" type="ORF">GCM10008938_49560</name>
</gene>
<feature type="transmembrane region" description="Helical" evidence="1">
    <location>
        <begin position="168"/>
        <end position="188"/>
    </location>
</feature>
<protein>
    <submittedName>
        <fullName evidence="2">Membrane protein</fullName>
    </submittedName>
</protein>
<proteinExistence type="predicted"/>
<accession>A0ABQ2DGV1</accession>
<dbReference type="InterPro" id="IPR007136">
    <property type="entry name" value="DUF347"/>
</dbReference>
<evidence type="ECO:0000313" key="3">
    <source>
        <dbReference type="Proteomes" id="UP000632222"/>
    </source>
</evidence>
<keyword evidence="1" id="KW-1133">Transmembrane helix</keyword>
<organism evidence="2 3">
    <name type="scientific">Deinococcus roseus</name>
    <dbReference type="NCBI Taxonomy" id="392414"/>
    <lineage>
        <taxon>Bacteria</taxon>
        <taxon>Thermotogati</taxon>
        <taxon>Deinococcota</taxon>
        <taxon>Deinococci</taxon>
        <taxon>Deinococcales</taxon>
        <taxon>Deinococcaceae</taxon>
        <taxon>Deinococcus</taxon>
    </lineage>
</organism>
<evidence type="ECO:0000313" key="2">
    <source>
        <dbReference type="EMBL" id="GGJ57565.1"/>
    </source>
</evidence>
<name>A0ABQ2DGV1_9DEIO</name>
<feature type="transmembrane region" description="Helical" evidence="1">
    <location>
        <begin position="46"/>
        <end position="69"/>
    </location>
</feature>
<keyword evidence="1" id="KW-0472">Membrane</keyword>
<dbReference type="Pfam" id="PF03988">
    <property type="entry name" value="DUF347"/>
    <property type="match status" value="4"/>
</dbReference>
<feature type="transmembrane region" description="Helical" evidence="1">
    <location>
        <begin position="81"/>
        <end position="100"/>
    </location>
</feature>
<feature type="transmembrane region" description="Helical" evidence="1">
    <location>
        <begin position="106"/>
        <end position="125"/>
    </location>
</feature>
<dbReference type="Proteomes" id="UP000632222">
    <property type="component" value="Unassembled WGS sequence"/>
</dbReference>
<comment type="caution">
    <text evidence="2">The sequence shown here is derived from an EMBL/GenBank/DDBJ whole genome shotgun (WGS) entry which is preliminary data.</text>
</comment>